<sequence>MSEQTRAALKTFGIQTTQLEEAVALLEKNPSLENLRNYLDSQRKLLESLTEILSVLTTLLSRGASAAEKVNQQNTGE</sequence>
<dbReference type="AlphaFoldDB" id="A0A7C4I2R8"/>
<organism evidence="2">
    <name type="scientific">Caldiarchaeum subterraneum</name>
    <dbReference type="NCBI Taxonomy" id="311458"/>
    <lineage>
        <taxon>Archaea</taxon>
        <taxon>Nitrososphaerota</taxon>
        <taxon>Candidatus Caldarchaeales</taxon>
        <taxon>Candidatus Caldarchaeaceae</taxon>
        <taxon>Candidatus Caldarchaeum</taxon>
    </lineage>
</organism>
<evidence type="ECO:0000313" key="3">
    <source>
        <dbReference type="EMBL" id="HHN52006.1"/>
    </source>
</evidence>
<name>A0A7C4I2R8_CALS0</name>
<evidence type="ECO:0000313" key="1">
    <source>
        <dbReference type="EMBL" id="HGL40993.1"/>
    </source>
</evidence>
<dbReference type="EMBL" id="DTAD01000020">
    <property type="protein sequence ID" value="HGN89833.1"/>
    <property type="molecule type" value="Genomic_DNA"/>
</dbReference>
<dbReference type="EMBL" id="DTCM01000063">
    <property type="protein sequence ID" value="HGL40993.1"/>
    <property type="molecule type" value="Genomic_DNA"/>
</dbReference>
<comment type="caution">
    <text evidence="2">The sequence shown here is derived from an EMBL/GenBank/DDBJ whole genome shotgun (WGS) entry which is preliminary data.</text>
</comment>
<protein>
    <submittedName>
        <fullName evidence="2">Uncharacterized protein</fullName>
    </submittedName>
</protein>
<evidence type="ECO:0000313" key="2">
    <source>
        <dbReference type="EMBL" id="HGN89833.1"/>
    </source>
</evidence>
<dbReference type="EMBL" id="DRXG01000032">
    <property type="protein sequence ID" value="HHN52006.1"/>
    <property type="molecule type" value="Genomic_DNA"/>
</dbReference>
<accession>A0A7C4I2R8</accession>
<proteinExistence type="predicted"/>
<reference evidence="2" key="1">
    <citation type="journal article" date="2020" name="mSystems">
        <title>Genome- and Community-Level Interaction Insights into Carbon Utilization and Element Cycling Functions of Hydrothermarchaeota in Hydrothermal Sediment.</title>
        <authorList>
            <person name="Zhou Z."/>
            <person name="Liu Y."/>
            <person name="Xu W."/>
            <person name="Pan J."/>
            <person name="Luo Z.H."/>
            <person name="Li M."/>
        </authorList>
    </citation>
    <scope>NUCLEOTIDE SEQUENCE [LARGE SCALE GENOMIC DNA]</scope>
    <source>
        <strain evidence="3">SpSt-1073</strain>
        <strain evidence="2">SpSt-613</strain>
        <strain evidence="1">SpSt-669</strain>
    </source>
</reference>
<gene>
    <name evidence="3" type="ORF">ENM30_01695</name>
    <name evidence="2" type="ORF">ENT82_01725</name>
    <name evidence="1" type="ORF">ENU43_04945</name>
</gene>